<keyword evidence="8" id="KW-1185">Reference proteome</keyword>
<dbReference type="GO" id="GO:0009055">
    <property type="term" value="F:electron transfer activity"/>
    <property type="evidence" value="ECO:0007669"/>
    <property type="project" value="InterPro"/>
</dbReference>
<dbReference type="PROSITE" id="PS51007">
    <property type="entry name" value="CYTC"/>
    <property type="match status" value="1"/>
</dbReference>
<proteinExistence type="predicted"/>
<keyword evidence="5" id="KW-0732">Signal</keyword>
<dbReference type="PANTHER" id="PTHR33546">
    <property type="entry name" value="LARGE, MULTIFUNCTIONAL SECRETED PROTEIN-RELATED"/>
    <property type="match status" value="1"/>
</dbReference>
<keyword evidence="2 4" id="KW-0479">Metal-binding</keyword>
<evidence type="ECO:0000256" key="3">
    <source>
        <dbReference type="ARBA" id="ARBA00023004"/>
    </source>
</evidence>
<name>A0A1I6MEF6_9BACT</name>
<evidence type="ECO:0000256" key="4">
    <source>
        <dbReference type="PROSITE-ProRule" id="PRU00433"/>
    </source>
</evidence>
<dbReference type="RefSeq" id="WP_141223907.1">
    <property type="nucleotide sequence ID" value="NZ_FOZL01000001.1"/>
</dbReference>
<dbReference type="PANTHER" id="PTHR33546:SF1">
    <property type="entry name" value="LARGE, MULTIFUNCTIONAL SECRETED PROTEIN"/>
    <property type="match status" value="1"/>
</dbReference>
<dbReference type="Gene3D" id="1.10.760.10">
    <property type="entry name" value="Cytochrome c-like domain"/>
    <property type="match status" value="2"/>
</dbReference>
<evidence type="ECO:0000256" key="2">
    <source>
        <dbReference type="ARBA" id="ARBA00022723"/>
    </source>
</evidence>
<evidence type="ECO:0000256" key="5">
    <source>
        <dbReference type="SAM" id="SignalP"/>
    </source>
</evidence>
<evidence type="ECO:0000259" key="6">
    <source>
        <dbReference type="PROSITE" id="PS51007"/>
    </source>
</evidence>
<dbReference type="InterPro" id="IPR009056">
    <property type="entry name" value="Cyt_c-like_dom"/>
</dbReference>
<sequence>MDRRLNGVWGGMCALLCGLGLSTAAYGQALPDGTGKAEFVHNCTACHRADMVTAAKKTPEEWKKSVFEMASRGADGTPEDLNKVVVYLVAHYAKDGSGQAAATPAAGHDALSSAELNTVNGLIADNGCVICHRIEKQGGYIGPELNGVGARRTAVQIREAIVHPHPTLARENRLATITTVDGKTTMGRMVSEDEHTVRVIDTSGTTVSYSKPELRSLTVVDTNPMQSYEKRIAPEDLPVLVRYLSSLPAVEESSKK</sequence>
<evidence type="ECO:0000256" key="1">
    <source>
        <dbReference type="ARBA" id="ARBA00022617"/>
    </source>
</evidence>
<dbReference type="Pfam" id="PF00034">
    <property type="entry name" value="Cytochrom_C"/>
    <property type="match status" value="1"/>
</dbReference>
<evidence type="ECO:0000313" key="8">
    <source>
        <dbReference type="Proteomes" id="UP000199024"/>
    </source>
</evidence>
<gene>
    <name evidence="7" type="ORF">SAMN05421771_2442</name>
</gene>
<dbReference type="Proteomes" id="UP000199024">
    <property type="component" value="Unassembled WGS sequence"/>
</dbReference>
<dbReference type="GO" id="GO:0020037">
    <property type="term" value="F:heme binding"/>
    <property type="evidence" value="ECO:0007669"/>
    <property type="project" value="InterPro"/>
</dbReference>
<dbReference type="NCBIfam" id="TIGR02603">
    <property type="entry name" value="CxxCH_TIGR02603"/>
    <property type="match status" value="1"/>
</dbReference>
<dbReference type="OrthoDB" id="116419at2"/>
<keyword evidence="1 4" id="KW-0349">Heme</keyword>
<accession>A0A1I6MEF6</accession>
<dbReference type="GO" id="GO:0046872">
    <property type="term" value="F:metal ion binding"/>
    <property type="evidence" value="ECO:0007669"/>
    <property type="project" value="UniProtKB-KW"/>
</dbReference>
<protein>
    <submittedName>
        <fullName evidence="7">Putative heme-binding domain-containing protein</fullName>
    </submittedName>
</protein>
<organism evidence="7 8">
    <name type="scientific">Granulicella pectinivorans</name>
    <dbReference type="NCBI Taxonomy" id="474950"/>
    <lineage>
        <taxon>Bacteria</taxon>
        <taxon>Pseudomonadati</taxon>
        <taxon>Acidobacteriota</taxon>
        <taxon>Terriglobia</taxon>
        <taxon>Terriglobales</taxon>
        <taxon>Acidobacteriaceae</taxon>
        <taxon>Granulicella</taxon>
    </lineage>
</organism>
<feature type="chain" id="PRO_5011642296" evidence="5">
    <location>
        <begin position="28"/>
        <end position="256"/>
    </location>
</feature>
<dbReference type="AlphaFoldDB" id="A0A1I6MEF6"/>
<dbReference type="EMBL" id="FOZL01000001">
    <property type="protein sequence ID" value="SFS14002.1"/>
    <property type="molecule type" value="Genomic_DNA"/>
</dbReference>
<dbReference type="InterPro" id="IPR013427">
    <property type="entry name" value="Haem-bd_dom_put"/>
</dbReference>
<dbReference type="InterPro" id="IPR036909">
    <property type="entry name" value="Cyt_c-like_dom_sf"/>
</dbReference>
<keyword evidence="3 4" id="KW-0408">Iron</keyword>
<reference evidence="7 8" key="1">
    <citation type="submission" date="2016-10" db="EMBL/GenBank/DDBJ databases">
        <authorList>
            <person name="de Groot N.N."/>
        </authorList>
    </citation>
    <scope>NUCLEOTIDE SEQUENCE [LARGE SCALE GENOMIC DNA]</scope>
    <source>
        <strain evidence="7 8">DSM 21001</strain>
    </source>
</reference>
<evidence type="ECO:0000313" key="7">
    <source>
        <dbReference type="EMBL" id="SFS14002.1"/>
    </source>
</evidence>
<feature type="domain" description="Cytochrome c" evidence="6">
    <location>
        <begin position="102"/>
        <end position="248"/>
    </location>
</feature>
<dbReference type="STRING" id="474950.SAMN05421771_2442"/>
<dbReference type="SUPFAM" id="SSF46626">
    <property type="entry name" value="Cytochrome c"/>
    <property type="match status" value="2"/>
</dbReference>
<feature type="signal peptide" evidence="5">
    <location>
        <begin position="1"/>
        <end position="27"/>
    </location>
</feature>